<organism evidence="2 3">
    <name type="scientific">Cordylochernes scorpioides</name>
    <dbReference type="NCBI Taxonomy" id="51811"/>
    <lineage>
        <taxon>Eukaryota</taxon>
        <taxon>Metazoa</taxon>
        <taxon>Ecdysozoa</taxon>
        <taxon>Arthropoda</taxon>
        <taxon>Chelicerata</taxon>
        <taxon>Arachnida</taxon>
        <taxon>Pseudoscorpiones</taxon>
        <taxon>Cheliferoidea</taxon>
        <taxon>Chernetidae</taxon>
        <taxon>Cordylochernes</taxon>
    </lineage>
</organism>
<evidence type="ECO:0000313" key="2">
    <source>
        <dbReference type="EMBL" id="UYV73618.1"/>
    </source>
</evidence>
<protein>
    <submittedName>
        <fullName evidence="2">Uncharacterized protein</fullName>
    </submittedName>
</protein>
<evidence type="ECO:0000256" key="1">
    <source>
        <dbReference type="SAM" id="MobiDB-lite"/>
    </source>
</evidence>
<keyword evidence="3" id="KW-1185">Reference proteome</keyword>
<feature type="compositionally biased region" description="Basic residues" evidence="1">
    <location>
        <begin position="1"/>
        <end position="16"/>
    </location>
</feature>
<name>A0ABY6L0Z8_9ARAC</name>
<gene>
    <name evidence="2" type="ORF">LAZ67_11000066</name>
</gene>
<accession>A0ABY6L0Z8</accession>
<sequence length="151" mass="16953">MIQLQKKVRTRSQKKKTPSDATHDVPVTQSSIEDDWNTGMAECRSRLALTRPEWRSPIGSRGMTQPLCGRDFGPQLGICDSLKSIGRGTSSLQWNPSQAMIIMVERGRWSKLLVFDCYDPGLNPALSTFLIKKCSNGPRFLQKPNPTNECK</sequence>
<reference evidence="2 3" key="1">
    <citation type="submission" date="2022-01" db="EMBL/GenBank/DDBJ databases">
        <title>A chromosomal length assembly of Cordylochernes scorpioides.</title>
        <authorList>
            <person name="Zeh D."/>
            <person name="Zeh J."/>
        </authorList>
    </citation>
    <scope>NUCLEOTIDE SEQUENCE [LARGE SCALE GENOMIC DNA]</scope>
    <source>
        <strain evidence="2">IN4F17</strain>
        <tissue evidence="2">Whole Body</tissue>
    </source>
</reference>
<evidence type="ECO:0000313" key="3">
    <source>
        <dbReference type="Proteomes" id="UP001235939"/>
    </source>
</evidence>
<dbReference type="Proteomes" id="UP001235939">
    <property type="component" value="Chromosome 11"/>
</dbReference>
<proteinExistence type="predicted"/>
<feature type="region of interest" description="Disordered" evidence="1">
    <location>
        <begin position="1"/>
        <end position="31"/>
    </location>
</feature>
<dbReference type="EMBL" id="CP092873">
    <property type="protein sequence ID" value="UYV73618.1"/>
    <property type="molecule type" value="Genomic_DNA"/>
</dbReference>